<dbReference type="AlphaFoldDB" id="A0A0M4MEF2"/>
<dbReference type="EMBL" id="CP010411">
    <property type="protein sequence ID" value="ALE09212.1"/>
    <property type="molecule type" value="Genomic_DNA"/>
</dbReference>
<name>A0A0M4MEF2_BIFLI</name>
<sequence>MARHADEAVDKAGKTEGRSDPLLKRAEYLWLRNGESLTELQVEAKRNLTGRRLRTGRACRMREVLQDVCTDGRTPSEAWVRLHRLCSWMMHSRLEPMKDFARMIRRHFAEIVACSGHPYANAVLEVGDGVIRNVKRRARGFRDMDHSVTMIYLACGGLDLKAVTTT</sequence>
<proteinExistence type="predicted"/>
<organism evidence="2 3">
    <name type="scientific">Bifidobacterium longum subsp. infantis</name>
    <dbReference type="NCBI Taxonomy" id="1682"/>
    <lineage>
        <taxon>Bacteria</taxon>
        <taxon>Bacillati</taxon>
        <taxon>Actinomycetota</taxon>
        <taxon>Actinomycetes</taxon>
        <taxon>Bifidobacteriales</taxon>
        <taxon>Bifidobacteriaceae</taxon>
        <taxon>Bifidobacterium</taxon>
    </lineage>
</organism>
<dbReference type="PANTHER" id="PTHR33498:SF1">
    <property type="entry name" value="TRANSPOSASE FOR INSERTION SEQUENCE ELEMENT IS1557"/>
    <property type="match status" value="1"/>
</dbReference>
<gene>
    <name evidence="2" type="ORF">RY67_1178</name>
</gene>
<protein>
    <submittedName>
        <fullName evidence="2">Transposase-like protein</fullName>
    </submittedName>
</protein>
<dbReference type="PANTHER" id="PTHR33498">
    <property type="entry name" value="TRANSPOSASE FOR INSERTION SEQUENCE ELEMENT IS1557"/>
    <property type="match status" value="1"/>
</dbReference>
<evidence type="ECO:0000259" key="1">
    <source>
        <dbReference type="Pfam" id="PF01610"/>
    </source>
</evidence>
<evidence type="ECO:0000313" key="2">
    <source>
        <dbReference type="EMBL" id="ALE09212.1"/>
    </source>
</evidence>
<dbReference type="InterPro" id="IPR002560">
    <property type="entry name" value="Transposase_DDE"/>
</dbReference>
<reference evidence="2 3" key="1">
    <citation type="submission" date="2014-12" db="EMBL/GenBank/DDBJ databases">
        <title>Complete genome sequence of Bifidobacterium longum subsp. infantis BT1.</title>
        <authorList>
            <person name="Kim J.F."/>
            <person name="Kwak M.-J."/>
        </authorList>
    </citation>
    <scope>NUCLEOTIDE SEQUENCE [LARGE SCALE GENOMIC DNA]</scope>
    <source>
        <strain evidence="2 3">BT1</strain>
    </source>
</reference>
<dbReference type="Proteomes" id="UP000067206">
    <property type="component" value="Chromosome"/>
</dbReference>
<accession>A0A0M4MEF2</accession>
<feature type="domain" description="Transposase IS204/IS1001/IS1096/IS1165 DDE" evidence="1">
    <location>
        <begin position="3"/>
        <end position="148"/>
    </location>
</feature>
<evidence type="ECO:0000313" key="3">
    <source>
        <dbReference type="Proteomes" id="UP000067206"/>
    </source>
</evidence>
<dbReference type="PATRIC" id="fig|1682.24.peg.1143"/>
<dbReference type="Pfam" id="PF01610">
    <property type="entry name" value="DDE_Tnp_ISL3"/>
    <property type="match status" value="1"/>
</dbReference>
<dbReference type="InterPro" id="IPR047951">
    <property type="entry name" value="Transpos_ISL3"/>
</dbReference>